<evidence type="ECO:0000313" key="23">
    <source>
        <dbReference type="Proteomes" id="UP000253606"/>
    </source>
</evidence>
<feature type="binding site" evidence="18">
    <location>
        <begin position="62"/>
        <end position="66"/>
    </location>
    <ligand>
        <name>(6S)-NADPHX</name>
        <dbReference type="ChEBI" id="CHEBI:64076"/>
    </ligand>
</feature>
<dbReference type="InterPro" id="IPR036652">
    <property type="entry name" value="YjeF_N_dom_sf"/>
</dbReference>
<dbReference type="InterPro" id="IPR029056">
    <property type="entry name" value="Ribokinase-like"/>
</dbReference>
<evidence type="ECO:0000256" key="1">
    <source>
        <dbReference type="ARBA" id="ARBA00000013"/>
    </source>
</evidence>
<evidence type="ECO:0000259" key="21">
    <source>
        <dbReference type="PROSITE" id="PS51385"/>
    </source>
</evidence>
<dbReference type="NCBIfam" id="TIGR00196">
    <property type="entry name" value="yjeF_cterm"/>
    <property type="match status" value="1"/>
</dbReference>
<reference evidence="22 23" key="1">
    <citation type="journal article" date="2018" name="Front. Microbiol.">
        <title>Hydrolytic Capabilities as a Key to Environmental Success: Chitinolytic and Cellulolytic Acidobacteria From Acidic Sub-arctic Soils and Boreal Peatlands.</title>
        <authorList>
            <person name="Belova S.E."/>
            <person name="Ravin N.V."/>
            <person name="Pankratov T.A."/>
            <person name="Rakitin A.L."/>
            <person name="Ivanova A.A."/>
            <person name="Beletsky A.V."/>
            <person name="Mardanov A.V."/>
            <person name="Sinninghe Damste J.S."/>
            <person name="Dedysh S.N."/>
        </authorList>
    </citation>
    <scope>NUCLEOTIDE SEQUENCE [LARGE SCALE GENOMIC DNA]</scope>
    <source>
        <strain evidence="22 23">SBC82</strain>
    </source>
</reference>
<dbReference type="PROSITE" id="PS51383">
    <property type="entry name" value="YJEF_C_3"/>
    <property type="match status" value="1"/>
</dbReference>
<dbReference type="Pfam" id="PF01256">
    <property type="entry name" value="Carb_kinase"/>
    <property type="match status" value="1"/>
</dbReference>
<dbReference type="Proteomes" id="UP000253606">
    <property type="component" value="Chromosome"/>
</dbReference>
<dbReference type="InterPro" id="IPR004443">
    <property type="entry name" value="YjeF_N_dom"/>
</dbReference>
<evidence type="ECO:0000256" key="2">
    <source>
        <dbReference type="ARBA" id="ARBA00000909"/>
    </source>
</evidence>
<evidence type="ECO:0000256" key="16">
    <source>
        <dbReference type="ARBA" id="ARBA00049209"/>
    </source>
</evidence>
<feature type="binding site" evidence="18">
    <location>
        <position position="166"/>
    </location>
    <ligand>
        <name>(6S)-NADPHX</name>
        <dbReference type="ChEBI" id="CHEBI:64076"/>
    </ligand>
</feature>
<dbReference type="EC" id="4.2.1.136" evidence="19"/>
<evidence type="ECO:0000256" key="4">
    <source>
        <dbReference type="ARBA" id="ARBA00009524"/>
    </source>
</evidence>
<keyword evidence="23" id="KW-1185">Reference proteome</keyword>
<feature type="binding site" evidence="18">
    <location>
        <position position="133"/>
    </location>
    <ligand>
        <name>K(+)</name>
        <dbReference type="ChEBI" id="CHEBI:29103"/>
    </ligand>
</feature>
<evidence type="ECO:0000256" key="12">
    <source>
        <dbReference type="ARBA" id="ARBA00023239"/>
    </source>
</evidence>
<feature type="binding site" evidence="18">
    <location>
        <position position="63"/>
    </location>
    <ligand>
        <name>K(+)</name>
        <dbReference type="ChEBI" id="CHEBI:29103"/>
    </ligand>
</feature>
<comment type="catalytic activity">
    <reaction evidence="1 18 19">
        <text>(6R)-NADHX = (6S)-NADHX</text>
        <dbReference type="Rhea" id="RHEA:32215"/>
        <dbReference type="ChEBI" id="CHEBI:64074"/>
        <dbReference type="ChEBI" id="CHEBI:64075"/>
        <dbReference type="EC" id="5.1.99.6"/>
    </reaction>
</comment>
<protein>
    <recommendedName>
        <fullName evidence="19">Bifunctional NAD(P)H-hydrate repair enzyme</fullName>
    </recommendedName>
    <alternativeName>
        <fullName evidence="19">Nicotinamide nucleotide repair protein</fullName>
    </alternativeName>
    <domain>
        <recommendedName>
            <fullName evidence="19">ADP-dependent (S)-NAD(P)H-hydrate dehydratase</fullName>
            <ecNumber evidence="19">4.2.1.136</ecNumber>
        </recommendedName>
        <alternativeName>
            <fullName evidence="19">ADP-dependent NAD(P)HX dehydratase</fullName>
        </alternativeName>
    </domain>
    <domain>
        <recommendedName>
            <fullName evidence="19">NAD(P)H-hydrate epimerase</fullName>
            <ecNumber evidence="19">5.1.99.6</ecNumber>
        </recommendedName>
    </domain>
</protein>
<evidence type="ECO:0000256" key="5">
    <source>
        <dbReference type="ARBA" id="ARBA00022723"/>
    </source>
</evidence>
<dbReference type="GO" id="GO:0052855">
    <property type="term" value="F:ADP-dependent NAD(P)H-hydrate dehydratase activity"/>
    <property type="evidence" value="ECO:0007669"/>
    <property type="project" value="UniProtKB-UniRule"/>
</dbReference>
<dbReference type="GO" id="GO:0052856">
    <property type="term" value="F:NAD(P)HX epimerase activity"/>
    <property type="evidence" value="ECO:0007669"/>
    <property type="project" value="UniProtKB-UniRule"/>
</dbReference>
<feature type="binding site" evidence="17">
    <location>
        <position position="338"/>
    </location>
    <ligand>
        <name>(6S)-NADPHX</name>
        <dbReference type="ChEBI" id="CHEBI:64076"/>
    </ligand>
</feature>
<dbReference type="GO" id="GO:0046872">
    <property type="term" value="F:metal ion binding"/>
    <property type="evidence" value="ECO:0007669"/>
    <property type="project" value="UniProtKB-UniRule"/>
</dbReference>
<keyword evidence="6 17" id="KW-0547">Nucleotide-binding</keyword>
<comment type="cofactor">
    <cofactor evidence="17">
        <name>Mg(2+)</name>
        <dbReference type="ChEBI" id="CHEBI:18420"/>
    </cofactor>
</comment>
<dbReference type="PANTHER" id="PTHR12592:SF0">
    <property type="entry name" value="ATP-DEPENDENT (S)-NAD(P)H-HYDRATE DEHYDRATASE"/>
    <property type="match status" value="1"/>
</dbReference>
<feature type="binding site" evidence="17">
    <location>
        <position position="265"/>
    </location>
    <ligand>
        <name>(6S)-NADPHX</name>
        <dbReference type="ChEBI" id="CHEBI:64076"/>
    </ligand>
</feature>
<feature type="domain" description="YjeF C-terminal" evidence="20">
    <location>
        <begin position="230"/>
        <end position="521"/>
    </location>
</feature>
<keyword evidence="5 18" id="KW-0479">Metal-binding</keyword>
<comment type="similarity">
    <text evidence="17">Belongs to the NnrD/CARKD family.</text>
</comment>
<evidence type="ECO:0000256" key="6">
    <source>
        <dbReference type="ARBA" id="ARBA00022741"/>
    </source>
</evidence>
<dbReference type="GO" id="GO:0046496">
    <property type="term" value="P:nicotinamide nucleotide metabolic process"/>
    <property type="evidence" value="ECO:0007669"/>
    <property type="project" value="UniProtKB-UniRule"/>
</dbReference>
<keyword evidence="13" id="KW-0511">Multifunctional enzyme</keyword>
<evidence type="ECO:0000256" key="14">
    <source>
        <dbReference type="ARBA" id="ARBA00025153"/>
    </source>
</evidence>
<comment type="subunit">
    <text evidence="17">Homotetramer.</text>
</comment>
<feature type="binding site" evidence="17">
    <location>
        <position position="389"/>
    </location>
    <ligand>
        <name>(6S)-NADPHX</name>
        <dbReference type="ChEBI" id="CHEBI:64076"/>
    </ligand>
</feature>
<evidence type="ECO:0000256" key="10">
    <source>
        <dbReference type="ARBA" id="ARBA00023027"/>
    </source>
</evidence>
<dbReference type="Pfam" id="PF03853">
    <property type="entry name" value="YjeF_N"/>
    <property type="match status" value="1"/>
</dbReference>
<dbReference type="NCBIfam" id="TIGR00197">
    <property type="entry name" value="yjeF_nterm"/>
    <property type="match status" value="1"/>
</dbReference>
<feature type="binding site" evidence="18">
    <location>
        <position position="169"/>
    </location>
    <ligand>
        <name>K(+)</name>
        <dbReference type="ChEBI" id="CHEBI:29103"/>
    </ligand>
</feature>
<comment type="catalytic activity">
    <reaction evidence="15 17 19">
        <text>(6S)-NADHX + ADP = AMP + phosphate + NADH + H(+)</text>
        <dbReference type="Rhea" id="RHEA:32223"/>
        <dbReference type="ChEBI" id="CHEBI:15378"/>
        <dbReference type="ChEBI" id="CHEBI:43474"/>
        <dbReference type="ChEBI" id="CHEBI:57945"/>
        <dbReference type="ChEBI" id="CHEBI:64074"/>
        <dbReference type="ChEBI" id="CHEBI:456215"/>
        <dbReference type="ChEBI" id="CHEBI:456216"/>
        <dbReference type="EC" id="4.2.1.136"/>
    </reaction>
</comment>
<dbReference type="HAMAP" id="MF_01965">
    <property type="entry name" value="NADHX_dehydratase"/>
    <property type="match status" value="1"/>
</dbReference>
<dbReference type="InterPro" id="IPR030677">
    <property type="entry name" value="Nnr"/>
</dbReference>
<dbReference type="GO" id="GO:0005524">
    <property type="term" value="F:ATP binding"/>
    <property type="evidence" value="ECO:0007669"/>
    <property type="project" value="UniProtKB-UniRule"/>
</dbReference>
<dbReference type="PANTHER" id="PTHR12592">
    <property type="entry name" value="ATP-DEPENDENT (S)-NAD(P)H-HYDRATE DEHYDRATASE FAMILY MEMBER"/>
    <property type="match status" value="1"/>
</dbReference>
<feature type="binding site" evidence="18">
    <location>
        <begin position="137"/>
        <end position="143"/>
    </location>
    <ligand>
        <name>(6S)-NADPHX</name>
        <dbReference type="ChEBI" id="CHEBI:64076"/>
    </ligand>
</feature>
<organism evidence="22 23">
    <name type="scientific">Acidisarcina polymorpha</name>
    <dbReference type="NCBI Taxonomy" id="2211140"/>
    <lineage>
        <taxon>Bacteria</taxon>
        <taxon>Pseudomonadati</taxon>
        <taxon>Acidobacteriota</taxon>
        <taxon>Terriglobia</taxon>
        <taxon>Terriglobales</taxon>
        <taxon>Acidobacteriaceae</taxon>
        <taxon>Acidisarcina</taxon>
    </lineage>
</organism>
<feature type="binding site" evidence="17">
    <location>
        <begin position="426"/>
        <end position="430"/>
    </location>
    <ligand>
        <name>AMP</name>
        <dbReference type="ChEBI" id="CHEBI:456215"/>
    </ligand>
</feature>
<feature type="binding site" evidence="17">
    <location>
        <position position="456"/>
    </location>
    <ligand>
        <name>(6S)-NADPHX</name>
        <dbReference type="ChEBI" id="CHEBI:64076"/>
    </ligand>
</feature>
<comment type="similarity">
    <text evidence="18">Belongs to the NnrE/AIBP family.</text>
</comment>
<evidence type="ECO:0000313" key="22">
    <source>
        <dbReference type="EMBL" id="AXC10707.1"/>
    </source>
</evidence>
<comment type="function">
    <text evidence="17">Catalyzes the dehydration of the S-form of NAD(P)HX at the expense of ADP, which is converted to AMP. Together with NAD(P)HX epimerase, which catalyzes the epimerization of the S- and R-forms, the enzyme allows the repair of both epimers of NAD(P)HX, a damaged form of NAD(P)H that is a result of enzymatic or heat-dependent hydration.</text>
</comment>
<dbReference type="HAMAP" id="MF_01966">
    <property type="entry name" value="NADHX_epimerase"/>
    <property type="match status" value="1"/>
</dbReference>
<dbReference type="InterPro" id="IPR000631">
    <property type="entry name" value="CARKD"/>
</dbReference>
<keyword evidence="11 18" id="KW-0413">Isomerase</keyword>
<keyword evidence="9 18" id="KW-0630">Potassium</keyword>
<comment type="catalytic activity">
    <reaction evidence="2 18 19">
        <text>(6R)-NADPHX = (6S)-NADPHX</text>
        <dbReference type="Rhea" id="RHEA:32227"/>
        <dbReference type="ChEBI" id="CHEBI:64076"/>
        <dbReference type="ChEBI" id="CHEBI:64077"/>
        <dbReference type="EC" id="5.1.99.6"/>
    </reaction>
</comment>
<evidence type="ECO:0000256" key="17">
    <source>
        <dbReference type="HAMAP-Rule" id="MF_01965"/>
    </source>
</evidence>
<evidence type="ECO:0000256" key="7">
    <source>
        <dbReference type="ARBA" id="ARBA00022840"/>
    </source>
</evidence>
<dbReference type="SUPFAM" id="SSF64153">
    <property type="entry name" value="YjeF N-terminal domain-like"/>
    <property type="match status" value="1"/>
</dbReference>
<comment type="similarity">
    <text evidence="4 19">In the C-terminal section; belongs to the NnrD/CARKD family.</text>
</comment>
<comment type="function">
    <text evidence="18">Catalyzes the epimerization of the S- and R-forms of NAD(P)HX, a damaged form of NAD(P)H that is a result of enzymatic or heat-dependent hydration. This is a prerequisite for the S-specific NAD(P)H-hydrate dehydratase to allow the repair of both epimers of NAD(P)HX.</text>
</comment>
<gene>
    <name evidence="18" type="primary">nnrE</name>
    <name evidence="17" type="synonym">nnrD</name>
    <name evidence="22" type="ORF">ACPOL_1359</name>
</gene>
<evidence type="ECO:0000256" key="18">
    <source>
        <dbReference type="HAMAP-Rule" id="MF_01966"/>
    </source>
</evidence>
<keyword evidence="8 17" id="KW-0521">NADP</keyword>
<dbReference type="Gene3D" id="3.40.50.10260">
    <property type="entry name" value="YjeF N-terminal domain"/>
    <property type="match status" value="1"/>
</dbReference>
<name>A0A2Z5FW15_9BACT</name>
<feature type="domain" description="YjeF N-terminal" evidence="21">
    <location>
        <begin position="14"/>
        <end position="222"/>
    </location>
</feature>
<evidence type="ECO:0000256" key="15">
    <source>
        <dbReference type="ARBA" id="ARBA00048238"/>
    </source>
</evidence>
<dbReference type="AlphaFoldDB" id="A0A2Z5FW15"/>
<evidence type="ECO:0000256" key="9">
    <source>
        <dbReference type="ARBA" id="ARBA00022958"/>
    </source>
</evidence>
<keyword evidence="7 17" id="KW-0067">ATP-binding</keyword>
<comment type="cofactor">
    <cofactor evidence="18 19">
        <name>K(+)</name>
        <dbReference type="ChEBI" id="CHEBI:29103"/>
    </cofactor>
    <text evidence="18 19">Binds 1 potassium ion per subunit.</text>
</comment>
<evidence type="ECO:0000256" key="19">
    <source>
        <dbReference type="PIRNR" id="PIRNR017184"/>
    </source>
</evidence>
<feature type="binding site" evidence="17">
    <location>
        <position position="455"/>
    </location>
    <ligand>
        <name>AMP</name>
        <dbReference type="ChEBI" id="CHEBI:456215"/>
    </ligand>
</feature>
<keyword evidence="10 17" id="KW-0520">NAD</keyword>
<dbReference type="SUPFAM" id="SSF53613">
    <property type="entry name" value="Ribokinase-like"/>
    <property type="match status" value="1"/>
</dbReference>
<dbReference type="CDD" id="cd01171">
    <property type="entry name" value="YXKO-related"/>
    <property type="match status" value="1"/>
</dbReference>
<comment type="catalytic activity">
    <reaction evidence="16 17 19">
        <text>(6S)-NADPHX + ADP = AMP + phosphate + NADPH + H(+)</text>
        <dbReference type="Rhea" id="RHEA:32235"/>
        <dbReference type="ChEBI" id="CHEBI:15378"/>
        <dbReference type="ChEBI" id="CHEBI:43474"/>
        <dbReference type="ChEBI" id="CHEBI:57783"/>
        <dbReference type="ChEBI" id="CHEBI:64076"/>
        <dbReference type="ChEBI" id="CHEBI:456215"/>
        <dbReference type="ChEBI" id="CHEBI:456216"/>
        <dbReference type="EC" id="4.2.1.136"/>
    </reaction>
</comment>
<evidence type="ECO:0000256" key="13">
    <source>
        <dbReference type="ARBA" id="ARBA00023268"/>
    </source>
</evidence>
<evidence type="ECO:0000256" key="8">
    <source>
        <dbReference type="ARBA" id="ARBA00022857"/>
    </source>
</evidence>
<keyword evidence="12 17" id="KW-0456">Lyase</keyword>
<evidence type="ECO:0000256" key="11">
    <source>
        <dbReference type="ARBA" id="ARBA00023235"/>
    </source>
</evidence>
<accession>A0A2Z5FW15</accession>
<comment type="similarity">
    <text evidence="3 19">In the N-terminal section; belongs to the NnrE/AIBP family.</text>
</comment>
<evidence type="ECO:0000256" key="3">
    <source>
        <dbReference type="ARBA" id="ARBA00006001"/>
    </source>
</evidence>
<proteinExistence type="inferred from homology"/>
<dbReference type="EMBL" id="CP030840">
    <property type="protein sequence ID" value="AXC10707.1"/>
    <property type="molecule type" value="Genomic_DNA"/>
</dbReference>
<dbReference type="Gene3D" id="3.40.1190.20">
    <property type="match status" value="1"/>
</dbReference>
<dbReference type="PIRSF" id="PIRSF017184">
    <property type="entry name" value="Nnr"/>
    <property type="match status" value="1"/>
</dbReference>
<sequence length="554" mass="58263">MRWVPMKILTAKEMREVDVRTVEQYGVAATTLMENAGAAVARFVLREFPDYARITILCGRGNNGGDGFVAARALAEAGRVVAVLLLGEAADLKGDAKVMFERLPQRALFAKDEAALDEPSVRALFSNTELFLDAVVGTGFQPPLRGVVAALAERIHGLEAPVVAVDLPSGWDADSRGADSPGAFRADAVVTFTAPKPAHLFGNMTRGGIVVAGIGSPEEAIISTTGLTWSGAAAEVSHKPRVPDSNKGMFGHVLVVGGAKGTAGAAAMASVSALRAGAGLVTAAVPESILPTVARAALELMTVPLVQGKHGEIARVNADPERLKFLIEKITVLAVGPGISQHPETAEFVIELVRQSRLPLVLDADALNIVSKNPELLDGSQRPVIITPHPGEMARLIGGSVKDVQADRENTARNFATRHQVTVVLKGWRTLIAHPNGAVAVNTTGNPGMAKGGSGDILTGIVAAMVAQYARDPAAENVAAAVTAAVYLHGLAADLAVLEQDEHTLLATDTVSHLCNAFRYRSKDKGGYVWLQGFPNAEDRRYDSGDNQQRRPGV</sequence>
<comment type="caution">
    <text evidence="18">Lacks conserved residue(s) required for the propagation of feature annotation.</text>
</comment>
<dbReference type="EC" id="5.1.99.6" evidence="19"/>
<dbReference type="PROSITE" id="PS51385">
    <property type="entry name" value="YJEF_N"/>
    <property type="match status" value="1"/>
</dbReference>
<dbReference type="KEGG" id="abas:ACPOL_1359"/>
<dbReference type="GO" id="GO:0110051">
    <property type="term" value="P:metabolite repair"/>
    <property type="evidence" value="ECO:0007669"/>
    <property type="project" value="TreeGrafter"/>
</dbReference>
<comment type="function">
    <text evidence="14 19">Bifunctional enzyme that catalyzes the epimerization of the S- and R-forms of NAD(P)HX and the dehydration of the S-form of NAD(P)HX at the expense of ADP, which is converted to AMP. This allows the repair of both epimers of NAD(P)HX, a damaged form of NAD(P)H that is a result of enzymatic or heat-dependent hydration.</text>
</comment>
<evidence type="ECO:0000259" key="20">
    <source>
        <dbReference type="PROSITE" id="PS51383"/>
    </source>
</evidence>